<dbReference type="KEGG" id="fap:GR316_03560"/>
<dbReference type="Gene3D" id="2.30.180.10">
    <property type="entry name" value="FAS1 domain"/>
    <property type="match status" value="1"/>
</dbReference>
<gene>
    <name evidence="3" type="ORF">GR316_03560</name>
</gene>
<dbReference type="RefSeq" id="WP_211784674.1">
    <property type="nucleotide sequence ID" value="NZ_CP047289.1"/>
</dbReference>
<proteinExistence type="predicted"/>
<sequence length="152" mass="16074">MRVITFCAAMLLAMPAAAANVYDFAATTPQLSIFAQKMRQTGIDRALANPGPYTIFAPTDAAAAKLSPSLDRETLVQILTCHMAPTEVVSRALASGQSAVIRTVGGCRLTLTRTPSGLTLKDDAGRSHRIEAADLDQANGVVHIVDSLILPR</sequence>
<evidence type="ECO:0000313" key="4">
    <source>
        <dbReference type="Proteomes" id="UP000679284"/>
    </source>
</evidence>
<name>A0A8J8SKE3_9RHOB</name>
<organism evidence="3 4">
    <name type="scientific">Falsirhodobacter algicola</name>
    <dbReference type="NCBI Taxonomy" id="2692330"/>
    <lineage>
        <taxon>Bacteria</taxon>
        <taxon>Pseudomonadati</taxon>
        <taxon>Pseudomonadota</taxon>
        <taxon>Alphaproteobacteria</taxon>
        <taxon>Rhodobacterales</taxon>
        <taxon>Paracoccaceae</taxon>
        <taxon>Falsirhodobacter</taxon>
    </lineage>
</organism>
<dbReference type="EMBL" id="CP047289">
    <property type="protein sequence ID" value="QUS35426.1"/>
    <property type="molecule type" value="Genomic_DNA"/>
</dbReference>
<dbReference type="GO" id="GO:0005615">
    <property type="term" value="C:extracellular space"/>
    <property type="evidence" value="ECO:0007669"/>
    <property type="project" value="TreeGrafter"/>
</dbReference>
<dbReference type="SUPFAM" id="SSF82153">
    <property type="entry name" value="FAS1 domain"/>
    <property type="match status" value="1"/>
</dbReference>
<feature type="domain" description="FAS1" evidence="2">
    <location>
        <begin position="18"/>
        <end position="149"/>
    </location>
</feature>
<dbReference type="SMART" id="SM00554">
    <property type="entry name" value="FAS1"/>
    <property type="match status" value="1"/>
</dbReference>
<evidence type="ECO:0000313" key="3">
    <source>
        <dbReference type="EMBL" id="QUS35426.1"/>
    </source>
</evidence>
<dbReference type="InterPro" id="IPR000782">
    <property type="entry name" value="FAS1_domain"/>
</dbReference>
<dbReference type="AlphaFoldDB" id="A0A8J8SKE3"/>
<dbReference type="InterPro" id="IPR050904">
    <property type="entry name" value="Adhesion/Biosynth-related"/>
</dbReference>
<keyword evidence="1" id="KW-0732">Signal</keyword>
<evidence type="ECO:0000256" key="1">
    <source>
        <dbReference type="SAM" id="SignalP"/>
    </source>
</evidence>
<feature type="chain" id="PRO_5035216623" description="FAS1 domain-containing protein" evidence="1">
    <location>
        <begin position="19"/>
        <end position="152"/>
    </location>
</feature>
<keyword evidence="4" id="KW-1185">Reference proteome</keyword>
<evidence type="ECO:0000259" key="2">
    <source>
        <dbReference type="PROSITE" id="PS50213"/>
    </source>
</evidence>
<reference evidence="3" key="1">
    <citation type="submission" date="2020-01" db="EMBL/GenBank/DDBJ databases">
        <authorList>
            <person name="Yang Y."/>
            <person name="Kwon Y.M."/>
        </authorList>
    </citation>
    <scope>NUCLEOTIDE SEQUENCE</scope>
    <source>
        <strain evidence="3">PG104</strain>
    </source>
</reference>
<feature type="signal peptide" evidence="1">
    <location>
        <begin position="1"/>
        <end position="18"/>
    </location>
</feature>
<protein>
    <recommendedName>
        <fullName evidence="2">FAS1 domain-containing protein</fullName>
    </recommendedName>
</protein>
<dbReference type="Pfam" id="PF02469">
    <property type="entry name" value="Fasciclin"/>
    <property type="match status" value="1"/>
</dbReference>
<dbReference type="InterPro" id="IPR036378">
    <property type="entry name" value="FAS1_dom_sf"/>
</dbReference>
<accession>A0A8J8SKE3</accession>
<dbReference type="Proteomes" id="UP000679284">
    <property type="component" value="Chromosome"/>
</dbReference>
<dbReference type="PANTHER" id="PTHR10900">
    <property type="entry name" value="PERIOSTIN-RELATED"/>
    <property type="match status" value="1"/>
</dbReference>
<dbReference type="PROSITE" id="PS50213">
    <property type="entry name" value="FAS1"/>
    <property type="match status" value="1"/>
</dbReference>
<dbReference type="PANTHER" id="PTHR10900:SF77">
    <property type="entry name" value="FI19380P1"/>
    <property type="match status" value="1"/>
</dbReference>